<name>A0AA40EPH9_9PEZI</name>
<reference evidence="2" key="1">
    <citation type="submission" date="2023-06" db="EMBL/GenBank/DDBJ databases">
        <title>Genome-scale phylogeny and comparative genomics of the fungal order Sordariales.</title>
        <authorList>
            <consortium name="Lawrence Berkeley National Laboratory"/>
            <person name="Hensen N."/>
            <person name="Bonometti L."/>
            <person name="Westerberg I."/>
            <person name="Brannstrom I.O."/>
            <person name="Guillou S."/>
            <person name="Cros-Aarteil S."/>
            <person name="Calhoun S."/>
            <person name="Haridas S."/>
            <person name="Kuo A."/>
            <person name="Mondo S."/>
            <person name="Pangilinan J."/>
            <person name="Riley R."/>
            <person name="LaButti K."/>
            <person name="Andreopoulos B."/>
            <person name="Lipzen A."/>
            <person name="Chen C."/>
            <person name="Yanf M."/>
            <person name="Daum C."/>
            <person name="Ng V."/>
            <person name="Clum A."/>
            <person name="Steindorff A."/>
            <person name="Ohm R."/>
            <person name="Martin F."/>
            <person name="Silar P."/>
            <person name="Natvig D."/>
            <person name="Lalanne C."/>
            <person name="Gautier V."/>
            <person name="Ament-velasquez S.L."/>
            <person name="Kruys A."/>
            <person name="Hutchinson M.I."/>
            <person name="Powell A.J."/>
            <person name="Barry K."/>
            <person name="Miller A.N."/>
            <person name="Grigoriev I.V."/>
            <person name="Debuchy R."/>
            <person name="Gladieux P."/>
            <person name="Thoren M.H."/>
            <person name="Johannesson H."/>
        </authorList>
    </citation>
    <scope>NUCLEOTIDE SEQUENCE</scope>
    <source>
        <strain evidence="2">SMH3187-1</strain>
    </source>
</reference>
<sequence>MDSQFAAMCLGAIVGTTSALVALKRYNFLPSMYRYVIYTNLGVGCLHVLSLSILTHVLYYLASSSGSSGLYHLRVDTSFPPLCLAGANQSATSVDLFVVLYVSTDLILVFFKLGHTYWYIL</sequence>
<organism evidence="2 3">
    <name type="scientific">Schizothecium vesticola</name>
    <dbReference type="NCBI Taxonomy" id="314040"/>
    <lineage>
        <taxon>Eukaryota</taxon>
        <taxon>Fungi</taxon>
        <taxon>Dikarya</taxon>
        <taxon>Ascomycota</taxon>
        <taxon>Pezizomycotina</taxon>
        <taxon>Sordariomycetes</taxon>
        <taxon>Sordariomycetidae</taxon>
        <taxon>Sordariales</taxon>
        <taxon>Schizotheciaceae</taxon>
        <taxon>Schizothecium</taxon>
    </lineage>
</organism>
<dbReference type="Proteomes" id="UP001172155">
    <property type="component" value="Unassembled WGS sequence"/>
</dbReference>
<evidence type="ECO:0000313" key="2">
    <source>
        <dbReference type="EMBL" id="KAK0743118.1"/>
    </source>
</evidence>
<evidence type="ECO:0000313" key="3">
    <source>
        <dbReference type="Proteomes" id="UP001172155"/>
    </source>
</evidence>
<protein>
    <submittedName>
        <fullName evidence="2">Uncharacterized protein</fullName>
    </submittedName>
</protein>
<accession>A0AA40EPH9</accession>
<evidence type="ECO:0000256" key="1">
    <source>
        <dbReference type="SAM" id="Phobius"/>
    </source>
</evidence>
<feature type="transmembrane region" description="Helical" evidence="1">
    <location>
        <begin position="98"/>
        <end position="120"/>
    </location>
</feature>
<feature type="transmembrane region" description="Helical" evidence="1">
    <location>
        <begin position="35"/>
        <end position="62"/>
    </location>
</feature>
<keyword evidence="1" id="KW-0812">Transmembrane</keyword>
<keyword evidence="1" id="KW-1133">Transmembrane helix</keyword>
<feature type="transmembrane region" description="Helical" evidence="1">
    <location>
        <begin position="5"/>
        <end position="23"/>
    </location>
</feature>
<dbReference type="AlphaFoldDB" id="A0AA40EPH9"/>
<keyword evidence="3" id="KW-1185">Reference proteome</keyword>
<dbReference type="EMBL" id="JAUKUD010000005">
    <property type="protein sequence ID" value="KAK0743118.1"/>
    <property type="molecule type" value="Genomic_DNA"/>
</dbReference>
<proteinExistence type="predicted"/>
<keyword evidence="1" id="KW-0472">Membrane</keyword>
<gene>
    <name evidence="2" type="ORF">B0T18DRAFT_175755</name>
</gene>
<comment type="caution">
    <text evidence="2">The sequence shown here is derived from an EMBL/GenBank/DDBJ whole genome shotgun (WGS) entry which is preliminary data.</text>
</comment>